<evidence type="ECO:0000256" key="4">
    <source>
        <dbReference type="ARBA" id="ARBA00022833"/>
    </source>
</evidence>
<evidence type="ECO:0000256" key="3">
    <source>
        <dbReference type="ARBA" id="ARBA00022801"/>
    </source>
</evidence>
<dbReference type="InterPro" id="IPR001818">
    <property type="entry name" value="Pept_M10_metallopeptidase"/>
</dbReference>
<dbReference type="GO" id="GO:0008270">
    <property type="term" value="F:zinc ion binding"/>
    <property type="evidence" value="ECO:0007669"/>
    <property type="project" value="InterPro"/>
</dbReference>
<keyword evidence="3" id="KW-0378">Hydrolase</keyword>
<dbReference type="Pfam" id="PF00413">
    <property type="entry name" value="Peptidase_M10"/>
    <property type="match status" value="1"/>
</dbReference>
<dbReference type="Proteomes" id="UP000220226">
    <property type="component" value="Unassembled WGS sequence"/>
</dbReference>
<dbReference type="GO" id="GO:0006508">
    <property type="term" value="P:proteolysis"/>
    <property type="evidence" value="ECO:0007669"/>
    <property type="project" value="UniProtKB-KW"/>
</dbReference>
<dbReference type="SUPFAM" id="SSF55486">
    <property type="entry name" value="Metalloproteases ('zincins'), catalytic domain"/>
    <property type="match status" value="1"/>
</dbReference>
<evidence type="ECO:0000313" key="6">
    <source>
        <dbReference type="Proteomes" id="UP000220226"/>
    </source>
</evidence>
<dbReference type="GO" id="GO:0004222">
    <property type="term" value="F:metalloendopeptidase activity"/>
    <property type="evidence" value="ECO:0007669"/>
    <property type="project" value="InterPro"/>
</dbReference>
<evidence type="ECO:0000256" key="2">
    <source>
        <dbReference type="ARBA" id="ARBA00022723"/>
    </source>
</evidence>
<reference evidence="5 6" key="1">
    <citation type="submission" date="2017-09" db="EMBL/GenBank/DDBJ databases">
        <title>Large-scale bioinformatics analysis of Bacillus genomes uncovers conserved roles of natural products in bacterial physiology.</title>
        <authorList>
            <consortium name="Agbiome Team Llc"/>
            <person name="Bleich R.M."/>
            <person name="Grubbs K.J."/>
            <person name="Santa Maria K.C."/>
            <person name="Allen S.E."/>
            <person name="Farag S."/>
            <person name="Shank E.A."/>
            <person name="Bowers A."/>
        </authorList>
    </citation>
    <scope>NUCLEOTIDE SEQUENCE [LARGE SCALE GENOMIC DNA]</scope>
    <source>
        <strain evidence="5 6">AFS025165</strain>
    </source>
</reference>
<dbReference type="RefSeq" id="WP_001968451.1">
    <property type="nucleotide sequence ID" value="NZ_CP072769.1"/>
</dbReference>
<accession>A0A0E1MCW5</accession>
<name>A0A0E1MCW5_BACCE</name>
<evidence type="ECO:0000256" key="1">
    <source>
        <dbReference type="ARBA" id="ARBA00022670"/>
    </source>
</evidence>
<protein>
    <submittedName>
        <fullName evidence="5">Peptidase</fullName>
    </submittedName>
</protein>
<dbReference type="Gene3D" id="3.40.390.10">
    <property type="entry name" value="Collagenase (Catalytic Domain)"/>
    <property type="match status" value="1"/>
</dbReference>
<keyword evidence="1" id="KW-0645">Protease</keyword>
<dbReference type="GeneID" id="93008043"/>
<dbReference type="AlphaFoldDB" id="A0A0E1MCW5"/>
<dbReference type="InterPro" id="IPR024079">
    <property type="entry name" value="MetalloPept_cat_dom_sf"/>
</dbReference>
<keyword evidence="4" id="KW-0862">Zinc</keyword>
<comment type="caution">
    <text evidence="5">The sequence shown here is derived from an EMBL/GenBank/DDBJ whole genome shotgun (WGS) entry which is preliminary data.</text>
</comment>
<proteinExistence type="predicted"/>
<evidence type="ECO:0000313" key="5">
    <source>
        <dbReference type="EMBL" id="PFC74854.1"/>
    </source>
</evidence>
<gene>
    <name evidence="5" type="ORF">CN290_11185</name>
</gene>
<dbReference type="EMBL" id="NTQT01000013">
    <property type="protein sequence ID" value="PFC74854.1"/>
    <property type="molecule type" value="Genomic_DNA"/>
</dbReference>
<dbReference type="GO" id="GO:0031012">
    <property type="term" value="C:extracellular matrix"/>
    <property type="evidence" value="ECO:0007669"/>
    <property type="project" value="InterPro"/>
</dbReference>
<sequence>MNFKKGITTFLLGTVFIFSNVGVSEAYVKEGWKLPSKSATYKWGDRLDDSSSIIKSGWQAADSAWYTASRINFTVSASSVNTLNSWFESSSTYYGRMKTSYNTSTKKVTKFAGDINAGNTNITKSNVAKSTGVHEFGHAIGIGHNSGTSIMNSNRNRTTMHVPQTDDKNGVNAIY</sequence>
<keyword evidence="2" id="KW-0479">Metal-binding</keyword>
<organism evidence="5 6">
    <name type="scientific">Bacillus cereus</name>
    <dbReference type="NCBI Taxonomy" id="1396"/>
    <lineage>
        <taxon>Bacteria</taxon>
        <taxon>Bacillati</taxon>
        <taxon>Bacillota</taxon>
        <taxon>Bacilli</taxon>
        <taxon>Bacillales</taxon>
        <taxon>Bacillaceae</taxon>
        <taxon>Bacillus</taxon>
        <taxon>Bacillus cereus group</taxon>
    </lineage>
</organism>